<evidence type="ECO:0000256" key="6">
    <source>
        <dbReference type="ARBA" id="ARBA00023136"/>
    </source>
</evidence>
<keyword evidence="5" id="KW-0333">Golgi apparatus</keyword>
<evidence type="ECO:0000256" key="4">
    <source>
        <dbReference type="ARBA" id="ARBA00022679"/>
    </source>
</evidence>
<comment type="subcellular location">
    <subcellularLocation>
        <location evidence="1">Golgi apparatus membrane</location>
        <topology evidence="1">Single-pass type II membrane protein</topology>
    </subcellularLocation>
</comment>
<dbReference type="GO" id="GO:0000139">
    <property type="term" value="C:Golgi membrane"/>
    <property type="evidence" value="ECO:0007669"/>
    <property type="project" value="UniProtKB-SubCell"/>
</dbReference>
<comment type="caution">
    <text evidence="8">The sequence shown here is derived from an EMBL/GenBank/DDBJ whole genome shotgun (WGS) entry which is preliminary data.</text>
</comment>
<proteinExistence type="inferred from homology"/>
<organism evidence="8 9">
    <name type="scientific">Cherax quadricarinatus</name>
    <name type="common">Australian red claw crayfish</name>
    <dbReference type="NCBI Taxonomy" id="27406"/>
    <lineage>
        <taxon>Eukaryota</taxon>
        <taxon>Metazoa</taxon>
        <taxon>Ecdysozoa</taxon>
        <taxon>Arthropoda</taxon>
        <taxon>Crustacea</taxon>
        <taxon>Multicrustacea</taxon>
        <taxon>Malacostraca</taxon>
        <taxon>Eumalacostraca</taxon>
        <taxon>Eucarida</taxon>
        <taxon>Decapoda</taxon>
        <taxon>Pleocyemata</taxon>
        <taxon>Astacidea</taxon>
        <taxon>Parastacoidea</taxon>
        <taxon>Parastacidae</taxon>
        <taxon>Cherax</taxon>
    </lineage>
</organism>
<evidence type="ECO:0000256" key="2">
    <source>
        <dbReference type="ARBA" id="ARBA00009003"/>
    </source>
</evidence>
<keyword evidence="9" id="KW-1185">Reference proteome</keyword>
<keyword evidence="4" id="KW-0808">Transferase</keyword>
<evidence type="ECO:0000313" key="9">
    <source>
        <dbReference type="Proteomes" id="UP001445076"/>
    </source>
</evidence>
<dbReference type="Proteomes" id="UP001445076">
    <property type="component" value="Unassembled WGS sequence"/>
</dbReference>
<dbReference type="PANTHER" id="PTHR12042">
    <property type="entry name" value="LACTOSYLCERAMIDE 4-ALPHA-GALACTOSYLTRANSFERASE ALPHA- 1,4-GALACTOSYLTRANSFERASE"/>
    <property type="match status" value="1"/>
</dbReference>
<reference evidence="8 9" key="1">
    <citation type="journal article" date="2024" name="BMC Genomics">
        <title>Genome assembly of redclaw crayfish (Cherax quadricarinatus) provides insights into its immune adaptation and hypoxia tolerance.</title>
        <authorList>
            <person name="Liu Z."/>
            <person name="Zheng J."/>
            <person name="Li H."/>
            <person name="Fang K."/>
            <person name="Wang S."/>
            <person name="He J."/>
            <person name="Zhou D."/>
            <person name="Weng S."/>
            <person name="Chi M."/>
            <person name="Gu Z."/>
            <person name="He J."/>
            <person name="Li F."/>
            <person name="Wang M."/>
        </authorList>
    </citation>
    <scope>NUCLEOTIDE SEQUENCE [LARGE SCALE GENOMIC DNA]</scope>
    <source>
        <strain evidence="8">ZL_2023a</strain>
    </source>
</reference>
<dbReference type="GO" id="GO:0016758">
    <property type="term" value="F:hexosyltransferase activity"/>
    <property type="evidence" value="ECO:0007669"/>
    <property type="project" value="UniProtKB-ARBA"/>
</dbReference>
<dbReference type="GO" id="GO:0006688">
    <property type="term" value="P:glycosphingolipid biosynthetic process"/>
    <property type="evidence" value="ECO:0007669"/>
    <property type="project" value="TreeGrafter"/>
</dbReference>
<keyword evidence="3" id="KW-0328">Glycosyltransferase</keyword>
<dbReference type="Pfam" id="PF04488">
    <property type="entry name" value="Gly_transf_sug"/>
    <property type="match status" value="1"/>
</dbReference>
<evidence type="ECO:0000259" key="7">
    <source>
        <dbReference type="Pfam" id="PF04572"/>
    </source>
</evidence>
<feature type="non-terminal residue" evidence="8">
    <location>
        <position position="1"/>
    </location>
</feature>
<dbReference type="AlphaFoldDB" id="A0AAW0VP18"/>
<evidence type="ECO:0000256" key="1">
    <source>
        <dbReference type="ARBA" id="ARBA00004323"/>
    </source>
</evidence>
<name>A0AAW0VP18_CHEQU</name>
<dbReference type="PANTHER" id="PTHR12042:SF21">
    <property type="entry name" value="ALPHA1,4-GALACTOSYLTRANSFERASE 1-RELATED"/>
    <property type="match status" value="1"/>
</dbReference>
<dbReference type="InterPro" id="IPR051981">
    <property type="entry name" value="Glycosyltransf_32"/>
</dbReference>
<evidence type="ECO:0000256" key="3">
    <source>
        <dbReference type="ARBA" id="ARBA00022676"/>
    </source>
</evidence>
<sequence length="206" mass="23472">DWAGINLSDALRLGVVCSVGGIYLDLDMWVVAPLPSSEAWIGRERWDHLSNGAFKISKDHWLCVEAIRELTEHFQGNIWGHNGPGVFQRVVRKACNIQNISDVHQCKDLVMLAPSTFYPLHWKRWEELFVSGGSSSWSWPHNTVGIHLWNKFSKGAPLHPGDGSIVDATSQKNCPKIYDTVGQIRKLRDHLQRRKMRKISRHSQEA</sequence>
<dbReference type="Pfam" id="PF04572">
    <property type="entry name" value="Gb3_synth"/>
    <property type="match status" value="1"/>
</dbReference>
<dbReference type="SUPFAM" id="SSF53448">
    <property type="entry name" value="Nucleotide-diphospho-sugar transferases"/>
    <property type="match status" value="1"/>
</dbReference>
<dbReference type="InterPro" id="IPR007577">
    <property type="entry name" value="GlycoTrfase_DXD_sugar-bd_CS"/>
</dbReference>
<dbReference type="Gene3D" id="3.90.550.20">
    <property type="match status" value="1"/>
</dbReference>
<dbReference type="InterPro" id="IPR029044">
    <property type="entry name" value="Nucleotide-diphossugar_trans"/>
</dbReference>
<evidence type="ECO:0000256" key="5">
    <source>
        <dbReference type="ARBA" id="ARBA00023034"/>
    </source>
</evidence>
<accession>A0AAW0VP18</accession>
<feature type="domain" description="Alpha 1,4-glycosyltransferase" evidence="7">
    <location>
        <begin position="57"/>
        <end position="180"/>
    </location>
</feature>
<protein>
    <recommendedName>
        <fullName evidence="7">Alpha 1,4-glycosyltransferase domain-containing protein</fullName>
    </recommendedName>
</protein>
<dbReference type="EMBL" id="JARKIK010004781">
    <property type="protein sequence ID" value="KAK8718653.1"/>
    <property type="molecule type" value="Genomic_DNA"/>
</dbReference>
<comment type="similarity">
    <text evidence="2">Belongs to the glycosyltransferase 32 family.</text>
</comment>
<evidence type="ECO:0000313" key="8">
    <source>
        <dbReference type="EMBL" id="KAK8718653.1"/>
    </source>
</evidence>
<gene>
    <name evidence="8" type="ORF">OTU49_014570</name>
</gene>
<dbReference type="InterPro" id="IPR007652">
    <property type="entry name" value="A1-4-GlycosylTfrase_dom"/>
</dbReference>
<keyword evidence="6" id="KW-0472">Membrane</keyword>